<dbReference type="Proteomes" id="UP000292702">
    <property type="component" value="Unassembled WGS sequence"/>
</dbReference>
<evidence type="ECO:0000313" key="2">
    <source>
        <dbReference type="Proteomes" id="UP000292702"/>
    </source>
</evidence>
<keyword evidence="2" id="KW-1185">Reference proteome</keyword>
<comment type="caution">
    <text evidence="1">The sequence shown here is derived from an EMBL/GenBank/DDBJ whole genome shotgun (WGS) entry which is preliminary data.</text>
</comment>
<protein>
    <submittedName>
        <fullName evidence="1">Uncharacterized protein</fullName>
    </submittedName>
</protein>
<gene>
    <name evidence="1" type="ORF">EIP91_008601</name>
</gene>
<name>A0A4R0RS46_9APHY</name>
<proteinExistence type="predicted"/>
<sequence>MPSSEEAQRQMWQQEAEARIAKCLKWCRDTQPLDQMPLLNNLLAVLKPMQPDDYSFPLAPHLRKYQLLEICNRDHTILTFPPGTTPSIRVVGWNNLPMGRVHAGTEFRPPPTLGEVVTIGAEHDVAPWVDAIGGPEFAYPRQAMYPVLTLNTQYVVLDSKNRALGLLSWVLKLGTHVF</sequence>
<evidence type="ECO:0000313" key="1">
    <source>
        <dbReference type="EMBL" id="TCD69125.1"/>
    </source>
</evidence>
<dbReference type="AlphaFoldDB" id="A0A4R0RS46"/>
<reference evidence="1 2" key="1">
    <citation type="submission" date="2018-11" db="EMBL/GenBank/DDBJ databases">
        <title>Genome assembly of Steccherinum ochraceum LE-BIN_3174, the white-rot fungus of the Steccherinaceae family (The Residual Polyporoid clade, Polyporales, Basidiomycota).</title>
        <authorList>
            <person name="Fedorova T.V."/>
            <person name="Glazunova O.A."/>
            <person name="Landesman E.O."/>
            <person name="Moiseenko K.V."/>
            <person name="Psurtseva N.V."/>
            <person name="Savinova O.S."/>
            <person name="Shakhova N.V."/>
            <person name="Tyazhelova T.V."/>
            <person name="Vasina D.V."/>
        </authorList>
    </citation>
    <scope>NUCLEOTIDE SEQUENCE [LARGE SCALE GENOMIC DNA]</scope>
    <source>
        <strain evidence="1 2">LE-BIN_3174</strain>
    </source>
</reference>
<dbReference type="EMBL" id="RWJN01000048">
    <property type="protein sequence ID" value="TCD69125.1"/>
    <property type="molecule type" value="Genomic_DNA"/>
</dbReference>
<accession>A0A4R0RS46</accession>
<organism evidence="1 2">
    <name type="scientific">Steccherinum ochraceum</name>
    <dbReference type="NCBI Taxonomy" id="92696"/>
    <lineage>
        <taxon>Eukaryota</taxon>
        <taxon>Fungi</taxon>
        <taxon>Dikarya</taxon>
        <taxon>Basidiomycota</taxon>
        <taxon>Agaricomycotina</taxon>
        <taxon>Agaricomycetes</taxon>
        <taxon>Polyporales</taxon>
        <taxon>Steccherinaceae</taxon>
        <taxon>Steccherinum</taxon>
    </lineage>
</organism>